<dbReference type="Pfam" id="PF08855">
    <property type="entry name" value="DUF1825"/>
    <property type="match status" value="1"/>
</dbReference>
<feature type="region of interest" description="Disordered" evidence="1">
    <location>
        <begin position="262"/>
        <end position="284"/>
    </location>
</feature>
<gene>
    <name evidence="2" type="ORF">AMON00008_LOCUS6798</name>
</gene>
<feature type="region of interest" description="Disordered" evidence="1">
    <location>
        <begin position="65"/>
        <end position="106"/>
    </location>
</feature>
<dbReference type="EMBL" id="HBNR01010447">
    <property type="protein sequence ID" value="CAE4567179.1"/>
    <property type="molecule type" value="Transcribed_RNA"/>
</dbReference>
<name>A0A7S4UZ38_9DINO</name>
<protein>
    <submittedName>
        <fullName evidence="2">Uncharacterized protein</fullName>
    </submittedName>
</protein>
<evidence type="ECO:0000313" key="2">
    <source>
        <dbReference type="EMBL" id="CAE4567179.1"/>
    </source>
</evidence>
<evidence type="ECO:0000256" key="1">
    <source>
        <dbReference type="SAM" id="MobiDB-lite"/>
    </source>
</evidence>
<dbReference type="InterPro" id="IPR014954">
    <property type="entry name" value="DUF1825"/>
</dbReference>
<proteinExistence type="predicted"/>
<sequence>MGPTRALTPAAWPRRGGRIQGRVHSALHGRGSAATALALAAGAALAATALLGVWVGQEAPPLWTAAARGSGRPQPRPLLGGGRRDCVGSGRQRPGATYAPGSRTGGATRAGAAAAVTVDVEALNSQGPSAADFVLPVGPSCPFRSSVMELRSIDQELALVVSDATKWSGEFAQLASAFMSGVSPDKAKARTVGTEISRQGQKLRAVLDELEGSKDFQAMEAYHTLEVMARRTNAPSLRSVEQLVNWQGDGLLAFADGRPLGPLPPGVDPQSMAGAAPGPAGASPTNRVVMDSGMPRVLPFTEADFDAVDSQESRLLKVEFQRLCKEHKQLIGLGETYGDFDSAGKEFYLGQMAQTAFRWEELIDEAQMAGIKVNSAFRAMSEDYLQRASLSADDFRKLVDDVHEIFRKQAEKEKGIGA</sequence>
<accession>A0A7S4UZ38</accession>
<feature type="compositionally biased region" description="Low complexity" evidence="1">
    <location>
        <begin position="273"/>
        <end position="284"/>
    </location>
</feature>
<reference evidence="2" key="1">
    <citation type="submission" date="2021-01" db="EMBL/GenBank/DDBJ databases">
        <authorList>
            <person name="Corre E."/>
            <person name="Pelletier E."/>
            <person name="Niang G."/>
            <person name="Scheremetjew M."/>
            <person name="Finn R."/>
            <person name="Kale V."/>
            <person name="Holt S."/>
            <person name="Cochrane G."/>
            <person name="Meng A."/>
            <person name="Brown T."/>
            <person name="Cohen L."/>
        </authorList>
    </citation>
    <scope>NUCLEOTIDE SEQUENCE</scope>
    <source>
        <strain evidence="2">CCMP3105</strain>
    </source>
</reference>
<organism evidence="2">
    <name type="scientific">Alexandrium monilatum</name>
    <dbReference type="NCBI Taxonomy" id="311494"/>
    <lineage>
        <taxon>Eukaryota</taxon>
        <taxon>Sar</taxon>
        <taxon>Alveolata</taxon>
        <taxon>Dinophyceae</taxon>
        <taxon>Gonyaulacales</taxon>
        <taxon>Pyrocystaceae</taxon>
        <taxon>Alexandrium</taxon>
    </lineage>
</organism>
<dbReference type="AlphaFoldDB" id="A0A7S4UZ38"/>